<evidence type="ECO:0000259" key="1">
    <source>
        <dbReference type="Pfam" id="PF07883"/>
    </source>
</evidence>
<dbReference type="InterPro" id="IPR011051">
    <property type="entry name" value="RmlC_Cupin_sf"/>
</dbReference>
<dbReference type="AlphaFoldDB" id="A0A7W9YUS1"/>
<dbReference type="InterPro" id="IPR013096">
    <property type="entry name" value="Cupin_2"/>
</dbReference>
<keyword evidence="2" id="KW-0413">Isomerase</keyword>
<dbReference type="PANTHER" id="PTHR36440:SF1">
    <property type="entry name" value="PUTATIVE (AFU_ORTHOLOGUE AFUA_8G07350)-RELATED"/>
    <property type="match status" value="1"/>
</dbReference>
<evidence type="ECO:0000313" key="2">
    <source>
        <dbReference type="EMBL" id="MBB6178657.1"/>
    </source>
</evidence>
<dbReference type="GO" id="GO:0016853">
    <property type="term" value="F:isomerase activity"/>
    <property type="evidence" value="ECO:0007669"/>
    <property type="project" value="UniProtKB-KW"/>
</dbReference>
<dbReference type="InterPro" id="IPR014710">
    <property type="entry name" value="RmlC-like_jellyroll"/>
</dbReference>
<dbReference type="PROSITE" id="PS51257">
    <property type="entry name" value="PROKAR_LIPOPROTEIN"/>
    <property type="match status" value="1"/>
</dbReference>
<keyword evidence="3" id="KW-1185">Reference proteome</keyword>
<accession>A0A7W9YUS1</accession>
<sequence>MTGFVKAAVSPQNTGQVAMAFGCHLIRITAAETGGTLGAFEAVVPAGEGPPLHLHEREEEFFRVMSGRFGFWCGDDYIELEEGGLAVLPRGVPHRFQNIGLTEGRLLVVVTPGGFEGFFPAVENNRPGSMDEVGLLAARFGLRFVDAPPAEEAA</sequence>
<comment type="caution">
    <text evidence="2">The sequence shown here is derived from an EMBL/GenBank/DDBJ whole genome shotgun (WGS) entry which is preliminary data.</text>
</comment>
<protein>
    <submittedName>
        <fullName evidence="2">Mannose-6-phosphate isomerase-like protein (Cupin superfamily)</fullName>
    </submittedName>
</protein>
<dbReference type="InterPro" id="IPR053146">
    <property type="entry name" value="QDO-like"/>
</dbReference>
<dbReference type="EMBL" id="JACHEJ010000001">
    <property type="protein sequence ID" value="MBB6178657.1"/>
    <property type="molecule type" value="Genomic_DNA"/>
</dbReference>
<gene>
    <name evidence="2" type="ORF">HNQ75_000600</name>
</gene>
<dbReference type="RefSeq" id="WP_077546597.1">
    <property type="nucleotide sequence ID" value="NZ_JACHEJ010000001.1"/>
</dbReference>
<organism evidence="2 3">
    <name type="scientific">Pseudorhizobium flavum</name>
    <dbReference type="NCBI Taxonomy" id="1335061"/>
    <lineage>
        <taxon>Bacteria</taxon>
        <taxon>Pseudomonadati</taxon>
        <taxon>Pseudomonadota</taxon>
        <taxon>Alphaproteobacteria</taxon>
        <taxon>Hyphomicrobiales</taxon>
        <taxon>Rhizobiaceae</taxon>
        <taxon>Rhizobium/Agrobacterium group</taxon>
        <taxon>Pseudorhizobium</taxon>
    </lineage>
</organism>
<dbReference type="Pfam" id="PF07883">
    <property type="entry name" value="Cupin_2"/>
    <property type="match status" value="1"/>
</dbReference>
<dbReference type="Proteomes" id="UP000535501">
    <property type="component" value="Unassembled WGS sequence"/>
</dbReference>
<dbReference type="Gene3D" id="2.60.120.10">
    <property type="entry name" value="Jelly Rolls"/>
    <property type="match status" value="1"/>
</dbReference>
<evidence type="ECO:0000313" key="3">
    <source>
        <dbReference type="Proteomes" id="UP000535501"/>
    </source>
</evidence>
<reference evidence="2 3" key="1">
    <citation type="submission" date="2020-08" db="EMBL/GenBank/DDBJ databases">
        <title>Genomic Encyclopedia of Type Strains, Phase IV (KMG-IV): sequencing the most valuable type-strain genomes for metagenomic binning, comparative biology and taxonomic classification.</title>
        <authorList>
            <person name="Goeker M."/>
        </authorList>
    </citation>
    <scope>NUCLEOTIDE SEQUENCE [LARGE SCALE GENOMIC DNA]</scope>
    <source>
        <strain evidence="2 3">DSM 102134</strain>
    </source>
</reference>
<dbReference type="PANTHER" id="PTHR36440">
    <property type="entry name" value="PUTATIVE (AFU_ORTHOLOGUE AFUA_8G07350)-RELATED"/>
    <property type="match status" value="1"/>
</dbReference>
<name>A0A7W9YUS1_9HYPH</name>
<dbReference type="SUPFAM" id="SSF51182">
    <property type="entry name" value="RmlC-like cupins"/>
    <property type="match status" value="1"/>
</dbReference>
<feature type="domain" description="Cupin type-2" evidence="1">
    <location>
        <begin position="42"/>
        <end position="110"/>
    </location>
</feature>
<proteinExistence type="predicted"/>